<reference evidence="3" key="1">
    <citation type="journal article" date="2021" name="Nat. Commun.">
        <title>Genomic analyses provide insights into spinach domestication and the genetic basis of agronomic traits.</title>
        <authorList>
            <person name="Cai X."/>
            <person name="Sun X."/>
            <person name="Xu C."/>
            <person name="Sun H."/>
            <person name="Wang X."/>
            <person name="Ge C."/>
            <person name="Zhang Z."/>
            <person name="Wang Q."/>
            <person name="Fei Z."/>
            <person name="Jiao C."/>
            <person name="Wang Q."/>
        </authorList>
    </citation>
    <scope>NUCLEOTIDE SEQUENCE [LARGE SCALE GENOMIC DNA]</scope>
    <source>
        <strain evidence="3">cv. Varoflay</strain>
    </source>
</reference>
<evidence type="ECO:0000313" key="3">
    <source>
        <dbReference type="Proteomes" id="UP000813463"/>
    </source>
</evidence>
<evidence type="ECO:0000256" key="1">
    <source>
        <dbReference type="ARBA" id="ARBA00009995"/>
    </source>
</evidence>
<dbReference type="KEGG" id="soe:110785506"/>
<organism evidence="3 4">
    <name type="scientific">Spinacia oleracea</name>
    <name type="common">Spinach</name>
    <dbReference type="NCBI Taxonomy" id="3562"/>
    <lineage>
        <taxon>Eukaryota</taxon>
        <taxon>Viridiplantae</taxon>
        <taxon>Streptophyta</taxon>
        <taxon>Embryophyta</taxon>
        <taxon>Tracheophyta</taxon>
        <taxon>Spermatophyta</taxon>
        <taxon>Magnoliopsida</taxon>
        <taxon>eudicotyledons</taxon>
        <taxon>Gunneridae</taxon>
        <taxon>Pentapetalae</taxon>
        <taxon>Caryophyllales</taxon>
        <taxon>Chenopodiaceae</taxon>
        <taxon>Chenopodioideae</taxon>
        <taxon>Anserineae</taxon>
        <taxon>Spinacia</taxon>
    </lineage>
</organism>
<dbReference type="InterPro" id="IPR002213">
    <property type="entry name" value="UDP_glucos_trans"/>
</dbReference>
<proteinExistence type="inferred from homology"/>
<dbReference type="Gene3D" id="3.40.50.2000">
    <property type="entry name" value="Glycogen Phosphorylase B"/>
    <property type="match status" value="2"/>
</dbReference>
<keyword evidence="3" id="KW-1185">Reference proteome</keyword>
<gene>
    <name evidence="4" type="primary">LOC110785506</name>
</gene>
<dbReference type="GO" id="GO:0080044">
    <property type="term" value="F:quercetin 7-O-glucosyltransferase activity"/>
    <property type="evidence" value="ECO:0007669"/>
    <property type="project" value="TreeGrafter"/>
</dbReference>
<dbReference type="GeneID" id="110785506"/>
<dbReference type="CDD" id="cd03784">
    <property type="entry name" value="GT1_Gtf-like"/>
    <property type="match status" value="1"/>
</dbReference>
<accession>A0A9R0JT51</accession>
<protein>
    <submittedName>
        <fullName evidence="4">UDP-glycosyltransferase 76B1</fullName>
    </submittedName>
</protein>
<dbReference type="Proteomes" id="UP000813463">
    <property type="component" value="Chromosome 1"/>
</dbReference>
<dbReference type="GO" id="GO:0080043">
    <property type="term" value="F:quercetin 3-O-glucosyltransferase activity"/>
    <property type="evidence" value="ECO:0007669"/>
    <property type="project" value="TreeGrafter"/>
</dbReference>
<dbReference type="RefSeq" id="XP_021845648.1">
    <property type="nucleotide sequence ID" value="XM_021989956.2"/>
</dbReference>
<dbReference type="AlphaFoldDB" id="A0A9R0JT51"/>
<dbReference type="SUPFAM" id="SSF53756">
    <property type="entry name" value="UDP-Glycosyltransferase/glycogen phosphorylase"/>
    <property type="match status" value="1"/>
</dbReference>
<evidence type="ECO:0000313" key="4">
    <source>
        <dbReference type="RefSeq" id="XP_021845648.1"/>
    </source>
</evidence>
<sequence>MHGSFSIWLFSIDKVSDSTSSINFLLKQWPFQGVLNSIQHITENKTTREAFELMSQILTKDPKEGARQQSNMGVRVVLFPLPLQGHVTPMFHLATLLHSKGFSITIIQTNYRSLDPTHFPHFTFYFLDDGLPDNAIFGPSNQTVLTDLNTNCSEPFRNCLSQILSNGVTHQEPIACLIADPMWSFTSSVTSSLRLPRIVLRCASMSTYYIYQSLPFLRAKGYYPLQESKLDEPVPELPPLKVKDLPLEAKHNLLADIMKEMESSQGIICNTFEELEGSYITRVQQALPIPIFSIGPLHKNSQSSQATIWTQDHTSISWLNTQLPKSVLYVSFGSMAEVSKADFLEIAYGLANSKQPFLWVIRRGSIEGSTETDPLPLPEGYSDMIGQRGNIVNWAPQQEVLAHPAIGGFWTHCGWNSIIESISEGVPMLCLPLFADQTINTRHVIDNWKIGFQLENGVKRGEIERAIRKLMVEGEGEAMRNRTTALKEKATLSLMKGGSSCKSLEFLTNYLLSF</sequence>
<evidence type="ECO:0000256" key="2">
    <source>
        <dbReference type="ARBA" id="ARBA00022679"/>
    </source>
</evidence>
<dbReference type="FunFam" id="3.40.50.2000:FF:000040">
    <property type="entry name" value="UDP-glycosyltransferase 76C1"/>
    <property type="match status" value="1"/>
</dbReference>
<comment type="similarity">
    <text evidence="1">Belongs to the UDP-glycosyltransferase family.</text>
</comment>
<reference evidence="4" key="2">
    <citation type="submission" date="2025-08" db="UniProtKB">
        <authorList>
            <consortium name="RefSeq"/>
        </authorList>
    </citation>
    <scope>IDENTIFICATION</scope>
    <source>
        <tissue evidence="4">Leaf</tissue>
    </source>
</reference>
<dbReference type="PANTHER" id="PTHR11926:SF1464">
    <property type="entry name" value="UDP-GLYCOSYLTRANSFERASE 76B1-LIKE"/>
    <property type="match status" value="1"/>
</dbReference>
<dbReference type="GO" id="GO:0008194">
    <property type="term" value="F:UDP-glycosyltransferase activity"/>
    <property type="evidence" value="ECO:0000318"/>
    <property type="project" value="GO_Central"/>
</dbReference>
<name>A0A9R0JT51_SPIOL</name>
<dbReference type="FunFam" id="3.40.50.2000:FF:000120">
    <property type="entry name" value="UDP-glycosyltransferase 76C1"/>
    <property type="match status" value="1"/>
</dbReference>
<keyword evidence="2" id="KW-0808">Transferase</keyword>
<dbReference type="OrthoDB" id="5835829at2759"/>
<dbReference type="PANTHER" id="PTHR11926">
    <property type="entry name" value="GLUCOSYL/GLUCURONOSYL TRANSFERASES"/>
    <property type="match status" value="1"/>
</dbReference>
<dbReference type="Pfam" id="PF00201">
    <property type="entry name" value="UDPGT"/>
    <property type="match status" value="1"/>
</dbReference>